<name>A0A2L2XAK5_9FIRM</name>
<evidence type="ECO:0000256" key="1">
    <source>
        <dbReference type="SAM" id="MobiDB-lite"/>
    </source>
</evidence>
<dbReference type="Proteomes" id="UP000239549">
    <property type="component" value="Unassembled WGS sequence"/>
</dbReference>
<organism evidence="2 3">
    <name type="scientific">Desulfocucumis palustris</name>
    <dbReference type="NCBI Taxonomy" id="1898651"/>
    <lineage>
        <taxon>Bacteria</taxon>
        <taxon>Bacillati</taxon>
        <taxon>Bacillota</taxon>
        <taxon>Clostridia</taxon>
        <taxon>Eubacteriales</taxon>
        <taxon>Desulfocucumaceae</taxon>
        <taxon>Desulfocucumis</taxon>
    </lineage>
</organism>
<sequence length="51" mass="5769">MHSPQGRHAHESIRHFKRMEKLFTAGVNPPGSVETGGINEKNWGKESLEKQ</sequence>
<evidence type="ECO:0000313" key="2">
    <source>
        <dbReference type="EMBL" id="GBF33120.1"/>
    </source>
</evidence>
<feature type="compositionally biased region" description="Basic and acidic residues" evidence="1">
    <location>
        <begin position="42"/>
        <end position="51"/>
    </location>
</feature>
<comment type="caution">
    <text evidence="2">The sequence shown here is derived from an EMBL/GenBank/DDBJ whole genome shotgun (WGS) entry which is preliminary data.</text>
</comment>
<feature type="region of interest" description="Disordered" evidence="1">
    <location>
        <begin position="25"/>
        <end position="51"/>
    </location>
</feature>
<proteinExistence type="predicted"/>
<keyword evidence="3" id="KW-1185">Reference proteome</keyword>
<accession>A0A2L2XAK5</accession>
<evidence type="ECO:0000313" key="3">
    <source>
        <dbReference type="Proteomes" id="UP000239549"/>
    </source>
</evidence>
<reference evidence="3" key="1">
    <citation type="submission" date="2018-02" db="EMBL/GenBank/DDBJ databases">
        <title>Genome sequence of Desulfocucumis palustris strain NAW-5.</title>
        <authorList>
            <person name="Watanabe M."/>
            <person name="Kojima H."/>
            <person name="Fukui M."/>
        </authorList>
    </citation>
    <scope>NUCLEOTIDE SEQUENCE [LARGE SCALE GENOMIC DNA]</scope>
    <source>
        <strain evidence="3">NAW-5</strain>
    </source>
</reference>
<dbReference type="AlphaFoldDB" id="A0A2L2XAK5"/>
<protein>
    <submittedName>
        <fullName evidence="2">Uncharacterized protein</fullName>
    </submittedName>
</protein>
<gene>
    <name evidence="2" type="ORF">DCCM_2217</name>
</gene>
<dbReference type="EMBL" id="BFAV01000073">
    <property type="protein sequence ID" value="GBF33120.1"/>
    <property type="molecule type" value="Genomic_DNA"/>
</dbReference>